<feature type="transmembrane region" description="Helical" evidence="9">
    <location>
        <begin position="20"/>
        <end position="53"/>
    </location>
</feature>
<dbReference type="PANTHER" id="PTHR35809">
    <property type="entry name" value="ARCHAETIDYLSERINE DECARBOXYLASE PROENZYME-RELATED"/>
    <property type="match status" value="1"/>
</dbReference>
<evidence type="ECO:0000256" key="9">
    <source>
        <dbReference type="SAM" id="Phobius"/>
    </source>
</evidence>
<comment type="caution">
    <text evidence="10">The sequence shown here is derived from an EMBL/GenBank/DDBJ whole genome shotgun (WGS) entry which is preliminary data.</text>
</comment>
<evidence type="ECO:0000256" key="1">
    <source>
        <dbReference type="ARBA" id="ARBA00022475"/>
    </source>
</evidence>
<keyword evidence="9" id="KW-0812">Transmembrane</keyword>
<evidence type="ECO:0000313" key="10">
    <source>
        <dbReference type="EMBL" id="TDU32408.1"/>
    </source>
</evidence>
<keyword evidence="8" id="KW-0670">Pyruvate</keyword>
<sequence>MLRPYEPLLTIVPEGWGVIGALGGVAALLSLGGAVVVPAVLAAALPAAAGFYADPRHGVSCKPRGALAPVDGTVIHRRECHDPVLNREAIRIVIRTSLWGGYCLRAPISGDVMPVSRGGGAAVSRIRTEEGQDLLVRVGRGSLLGARPVMLGVGERVGQGRRCGLRRLAREIEVIVPMGWRVEVQLGQRVRSGETLLATMLRKT</sequence>
<dbReference type="RefSeq" id="WP_133880908.1">
    <property type="nucleotide sequence ID" value="NZ_MWIN01000001.1"/>
</dbReference>
<keyword evidence="11" id="KW-1185">Reference proteome</keyword>
<organism evidence="10 11">
    <name type="scientific">Panacagrimonas perspica</name>
    <dbReference type="NCBI Taxonomy" id="381431"/>
    <lineage>
        <taxon>Bacteria</taxon>
        <taxon>Pseudomonadati</taxon>
        <taxon>Pseudomonadota</taxon>
        <taxon>Gammaproteobacteria</taxon>
        <taxon>Nevskiales</taxon>
        <taxon>Nevskiaceae</taxon>
        <taxon>Panacagrimonas</taxon>
    </lineage>
</organism>
<protein>
    <submittedName>
        <fullName evidence="10">Phosphatidylserine decarboxylase</fullName>
    </submittedName>
</protein>
<evidence type="ECO:0000256" key="2">
    <source>
        <dbReference type="ARBA" id="ARBA00022516"/>
    </source>
</evidence>
<gene>
    <name evidence="10" type="ORF">DFR24_1803</name>
</gene>
<evidence type="ECO:0000256" key="3">
    <source>
        <dbReference type="ARBA" id="ARBA00023098"/>
    </source>
</evidence>
<name>A0A4R7PE50_9GAMM</name>
<evidence type="ECO:0000256" key="4">
    <source>
        <dbReference type="ARBA" id="ARBA00023136"/>
    </source>
</evidence>
<reference evidence="10 11" key="1">
    <citation type="submission" date="2019-03" db="EMBL/GenBank/DDBJ databases">
        <title>Genomic Encyclopedia of Type Strains, Phase IV (KMG-IV): sequencing the most valuable type-strain genomes for metagenomic binning, comparative biology and taxonomic classification.</title>
        <authorList>
            <person name="Goeker M."/>
        </authorList>
    </citation>
    <scope>NUCLEOTIDE SEQUENCE [LARGE SCALE GENOMIC DNA]</scope>
    <source>
        <strain evidence="10 11">DSM 26377</strain>
    </source>
</reference>
<keyword evidence="9" id="KW-1133">Transmembrane helix</keyword>
<keyword evidence="1" id="KW-1003">Cell membrane</keyword>
<dbReference type="GO" id="GO:0008654">
    <property type="term" value="P:phospholipid biosynthetic process"/>
    <property type="evidence" value="ECO:0007669"/>
    <property type="project" value="UniProtKB-KW"/>
</dbReference>
<evidence type="ECO:0000256" key="7">
    <source>
        <dbReference type="ARBA" id="ARBA00023264"/>
    </source>
</evidence>
<dbReference type="OrthoDB" id="5958899at2"/>
<accession>A0A4R7PE50</accession>
<keyword evidence="6" id="KW-0594">Phospholipid biosynthesis</keyword>
<keyword evidence="7" id="KW-1208">Phospholipid metabolism</keyword>
<keyword evidence="4 9" id="KW-0472">Membrane</keyword>
<dbReference type="InterPro" id="IPR033175">
    <property type="entry name" value="PSD-A"/>
</dbReference>
<evidence type="ECO:0000313" key="11">
    <source>
        <dbReference type="Proteomes" id="UP000295341"/>
    </source>
</evidence>
<keyword evidence="2" id="KW-0444">Lipid biosynthesis</keyword>
<dbReference type="PANTHER" id="PTHR35809:SF1">
    <property type="entry name" value="ARCHAETIDYLSERINE DECARBOXYLASE PROENZYME-RELATED"/>
    <property type="match status" value="1"/>
</dbReference>
<evidence type="ECO:0000256" key="6">
    <source>
        <dbReference type="ARBA" id="ARBA00023209"/>
    </source>
</evidence>
<proteinExistence type="predicted"/>
<evidence type="ECO:0000256" key="5">
    <source>
        <dbReference type="ARBA" id="ARBA00023145"/>
    </source>
</evidence>
<dbReference type="Proteomes" id="UP000295341">
    <property type="component" value="Unassembled WGS sequence"/>
</dbReference>
<evidence type="ECO:0000256" key="8">
    <source>
        <dbReference type="ARBA" id="ARBA00023317"/>
    </source>
</evidence>
<dbReference type="EMBL" id="SOBT01000008">
    <property type="protein sequence ID" value="TDU32408.1"/>
    <property type="molecule type" value="Genomic_DNA"/>
</dbReference>
<keyword evidence="3" id="KW-0443">Lipid metabolism</keyword>
<keyword evidence="5" id="KW-0865">Zymogen</keyword>
<dbReference type="AlphaFoldDB" id="A0A4R7PE50"/>